<dbReference type="Pfam" id="PF07686">
    <property type="entry name" value="V-set"/>
    <property type="match status" value="1"/>
</dbReference>
<accession>A0AAJ8B260</accession>
<dbReference type="InterPro" id="IPR013783">
    <property type="entry name" value="Ig-like_fold"/>
</dbReference>
<dbReference type="PROSITE" id="PS50835">
    <property type="entry name" value="IG_LIKE"/>
    <property type="match status" value="1"/>
</dbReference>
<dbReference type="SMART" id="SM00409">
    <property type="entry name" value="IG"/>
    <property type="match status" value="1"/>
</dbReference>
<dbReference type="Proteomes" id="UP000694890">
    <property type="component" value="Unplaced"/>
</dbReference>
<dbReference type="RefSeq" id="XP_050923903.1">
    <property type="nucleotide sequence ID" value="XM_051067946.1"/>
</dbReference>
<gene>
    <name evidence="6" type="primary">LOC108892320</name>
</gene>
<dbReference type="InterPro" id="IPR003599">
    <property type="entry name" value="Ig_sub"/>
</dbReference>
<keyword evidence="3" id="KW-0732">Signal</keyword>
<dbReference type="GO" id="GO:0060097">
    <property type="term" value="P:cytoskeletal rearrangement involved in phagocytosis, engulfment"/>
    <property type="evidence" value="ECO:0007669"/>
    <property type="project" value="TreeGrafter"/>
</dbReference>
<feature type="signal peptide" evidence="3">
    <location>
        <begin position="1"/>
        <end position="26"/>
    </location>
</feature>
<reference evidence="6" key="1">
    <citation type="submission" date="2025-08" db="UniProtKB">
        <authorList>
            <consortium name="RefSeq"/>
        </authorList>
    </citation>
    <scope>IDENTIFICATION</scope>
    <source>
        <tissue evidence="6">Brain</tissue>
    </source>
</reference>
<dbReference type="InterPro" id="IPR013106">
    <property type="entry name" value="Ig_V-set"/>
</dbReference>
<feature type="domain" description="Ig-like" evidence="4">
    <location>
        <begin position="34"/>
        <end position="124"/>
    </location>
</feature>
<keyword evidence="2" id="KW-0472">Membrane</keyword>
<evidence type="ECO:0000256" key="1">
    <source>
        <dbReference type="SAM" id="MobiDB-lite"/>
    </source>
</evidence>
<feature type="compositionally biased region" description="Acidic residues" evidence="1">
    <location>
        <begin position="230"/>
        <end position="239"/>
    </location>
</feature>
<dbReference type="GeneID" id="108892320"/>
<feature type="chain" id="PRO_5042514418" evidence="3">
    <location>
        <begin position="27"/>
        <end position="239"/>
    </location>
</feature>
<dbReference type="Gene3D" id="2.60.40.10">
    <property type="entry name" value="Immunoglobulins"/>
    <property type="match status" value="1"/>
</dbReference>
<dbReference type="InterPro" id="IPR007110">
    <property type="entry name" value="Ig-like_dom"/>
</dbReference>
<organism evidence="5 6">
    <name type="scientific">Lates calcarifer</name>
    <name type="common">Barramundi</name>
    <name type="synonym">Holocentrus calcarifer</name>
    <dbReference type="NCBI Taxonomy" id="8187"/>
    <lineage>
        <taxon>Eukaryota</taxon>
        <taxon>Metazoa</taxon>
        <taxon>Chordata</taxon>
        <taxon>Craniata</taxon>
        <taxon>Vertebrata</taxon>
        <taxon>Euteleostomi</taxon>
        <taxon>Actinopterygii</taxon>
        <taxon>Neopterygii</taxon>
        <taxon>Teleostei</taxon>
        <taxon>Neoteleostei</taxon>
        <taxon>Acanthomorphata</taxon>
        <taxon>Carangaria</taxon>
        <taxon>Carangaria incertae sedis</taxon>
        <taxon>Centropomidae</taxon>
        <taxon>Lates</taxon>
    </lineage>
</organism>
<dbReference type="GO" id="GO:0043277">
    <property type="term" value="P:apoptotic cell clearance"/>
    <property type="evidence" value="ECO:0007669"/>
    <property type="project" value="TreeGrafter"/>
</dbReference>
<keyword evidence="2" id="KW-0812">Transmembrane</keyword>
<dbReference type="AlphaFoldDB" id="A0AAJ8B260"/>
<proteinExistence type="predicted"/>
<protein>
    <submittedName>
        <fullName evidence="6">Hepatitis A virus cellular receptor 1-like isoform X2</fullName>
    </submittedName>
</protein>
<evidence type="ECO:0000256" key="2">
    <source>
        <dbReference type="SAM" id="Phobius"/>
    </source>
</evidence>
<evidence type="ECO:0000313" key="5">
    <source>
        <dbReference type="Proteomes" id="UP000694890"/>
    </source>
</evidence>
<evidence type="ECO:0000256" key="3">
    <source>
        <dbReference type="SAM" id="SignalP"/>
    </source>
</evidence>
<feature type="region of interest" description="Disordered" evidence="1">
    <location>
        <begin position="137"/>
        <end position="167"/>
    </location>
</feature>
<sequence>MLSLLLHTFTSVSLLTVSALLSAVTTETVVGVAGRRVALPCRTEAANQRGVEVCWGRGEPSLFTCHNTVINVNGDHITYRKSYRYSVSSSSSLIISMSRPSDSGFYHCRVQLPGLFNDQTSTVHLIIIPRSVVSDDGDAENLNAPPATTSPTTRDGTEETGSDVTDSTEPMVALVQLPVQQQQVNSLQTFVGNTVRLSFIIFIPALLLTAAYRVWRTNQKPETDRRLNQSEEEEEVTCV</sequence>
<dbReference type="InterPro" id="IPR036179">
    <property type="entry name" value="Ig-like_dom_sf"/>
</dbReference>
<dbReference type="GO" id="GO:0001786">
    <property type="term" value="F:phosphatidylserine binding"/>
    <property type="evidence" value="ECO:0007669"/>
    <property type="project" value="TreeGrafter"/>
</dbReference>
<dbReference type="SUPFAM" id="SSF48726">
    <property type="entry name" value="Immunoglobulin"/>
    <property type="match status" value="1"/>
</dbReference>
<evidence type="ECO:0000313" key="6">
    <source>
        <dbReference type="RefSeq" id="XP_050923903.1"/>
    </source>
</evidence>
<evidence type="ECO:0000259" key="4">
    <source>
        <dbReference type="PROSITE" id="PS50835"/>
    </source>
</evidence>
<feature type="transmembrane region" description="Helical" evidence="2">
    <location>
        <begin position="195"/>
        <end position="215"/>
    </location>
</feature>
<dbReference type="PANTHER" id="PTHR46608:SF3">
    <property type="entry name" value="T-CELL IMMUNOGLOBULIN AND MUCIN DOMAIN-CONTAINING PROTEIN 4"/>
    <property type="match status" value="1"/>
</dbReference>
<keyword evidence="2" id="KW-1133">Transmembrane helix</keyword>
<dbReference type="PANTHER" id="PTHR46608">
    <property type="entry name" value="T-CELL IMMUNOGLOBULIN AND MUCIN DOMAIN-CONTAINING PROTEIN 4"/>
    <property type="match status" value="1"/>
</dbReference>
<name>A0AAJ8B260_LATCA</name>
<feature type="region of interest" description="Disordered" evidence="1">
    <location>
        <begin position="220"/>
        <end position="239"/>
    </location>
</feature>
<feature type="compositionally biased region" description="Basic and acidic residues" evidence="1">
    <location>
        <begin position="220"/>
        <end position="229"/>
    </location>
</feature>